<gene>
    <name evidence="3" type="ORF">MBHS_03553</name>
</gene>
<dbReference type="Gene3D" id="3.20.20.140">
    <property type="entry name" value="Metal-dependent hydrolases"/>
    <property type="match status" value="1"/>
</dbReference>
<dbReference type="OrthoDB" id="9791620at2"/>
<dbReference type="GO" id="GO:0006302">
    <property type="term" value="P:double-strand break repair"/>
    <property type="evidence" value="ECO:0007669"/>
    <property type="project" value="InterPro"/>
</dbReference>
<feature type="domain" description="Rad50/SbcC-type AAA" evidence="2">
    <location>
        <begin position="289"/>
        <end position="475"/>
    </location>
</feature>
<sequence>MDEWQYPGACWWKFDFHAHTPKSTDFLKGCNKAIKAEVTPAFWLQKFMEKGIDCVAITDHNTGEWIDKLQAELQKLKQQDLINEAPEWYRPLYLFPGVEISVNGGIHLLAIFDVDKTSEDISNLLTAVGYQGTRGDSDGVTTKSLTDVIDIIVSHGGIAIPAHVDTEKGLFEKIDSNTLKQVLDNKNIFAMELLDEQYEKPQLYREKELQWSEIKGSDVHNFRNSRFGTYTWIKMDIPSIEGLKLALIDGTASVIRDMEATPNSHAEFVIEELTVKQAKYIGYKEPLICKFSPFLNTLIGSRGSGKSSLLEFMRLVLRHKDEIPDALKPEIDKYSDYSSDDGLLKPDSSISLVYRKGDSRYHLNWSPEALNNTPSDESYYTLFPVYIYSQKQIFELARNPQKLLDIINNEASVKYDDYINHDKELRHKYERIDSRVSELEDKIRDTEKLKGELHDLGRQVEYIEKSRHKEVLQAYKILMQQSSIIDSVESDWRRMEADIAEIEESIRPVSFTEQVFDKNPDILAALQGYNRKWSLISKKIITLKEESALIYTNWEKDKTESQWFEQLENYKIKYLQLREEFKKQDVEPEKYSAILQKKSIIEGKLKKYSHNINELKRLKQDKALLHTEIKKTD</sequence>
<keyword evidence="4" id="KW-1185">Reference proteome</keyword>
<accession>A0A1H6FEB0</accession>
<evidence type="ECO:0000313" key="4">
    <source>
        <dbReference type="Proteomes" id="UP000236724"/>
    </source>
</evidence>
<dbReference type="SUPFAM" id="SSF52540">
    <property type="entry name" value="P-loop containing nucleoside triphosphate hydrolases"/>
    <property type="match status" value="1"/>
</dbReference>
<evidence type="ECO:0000313" key="3">
    <source>
        <dbReference type="EMBL" id="SEH07669.1"/>
    </source>
</evidence>
<evidence type="ECO:0000256" key="1">
    <source>
        <dbReference type="SAM" id="Coils"/>
    </source>
</evidence>
<dbReference type="Gene3D" id="3.40.50.300">
    <property type="entry name" value="P-loop containing nucleotide triphosphate hydrolases"/>
    <property type="match status" value="1"/>
</dbReference>
<reference evidence="3 4" key="1">
    <citation type="submission" date="2016-10" db="EMBL/GenBank/DDBJ databases">
        <authorList>
            <person name="de Groot N.N."/>
        </authorList>
    </citation>
    <scope>NUCLEOTIDE SEQUENCE [LARGE SCALE GENOMIC DNA]</scope>
    <source>
        <strain evidence="3">MBHS1</strain>
    </source>
</reference>
<organism evidence="3 4">
    <name type="scientific">Candidatus Venteria ishoeyi</name>
    <dbReference type="NCBI Taxonomy" id="1899563"/>
    <lineage>
        <taxon>Bacteria</taxon>
        <taxon>Pseudomonadati</taxon>
        <taxon>Pseudomonadota</taxon>
        <taxon>Gammaproteobacteria</taxon>
        <taxon>Thiotrichales</taxon>
        <taxon>Thiotrichaceae</taxon>
        <taxon>Venteria</taxon>
    </lineage>
</organism>
<dbReference type="Proteomes" id="UP000236724">
    <property type="component" value="Unassembled WGS sequence"/>
</dbReference>
<dbReference type="InterPro" id="IPR027417">
    <property type="entry name" value="P-loop_NTPase"/>
</dbReference>
<dbReference type="AlphaFoldDB" id="A0A1H6FEB0"/>
<proteinExistence type="predicted"/>
<evidence type="ECO:0000259" key="2">
    <source>
        <dbReference type="Pfam" id="PF13476"/>
    </source>
</evidence>
<dbReference type="SUPFAM" id="SSF89550">
    <property type="entry name" value="PHP domain-like"/>
    <property type="match status" value="1"/>
</dbReference>
<name>A0A1H6FEB0_9GAMM</name>
<dbReference type="InterPro" id="IPR016195">
    <property type="entry name" value="Pol/histidinol_Pase-like"/>
</dbReference>
<dbReference type="GO" id="GO:0035312">
    <property type="term" value="F:5'-3' DNA exonuclease activity"/>
    <property type="evidence" value="ECO:0007669"/>
    <property type="project" value="TreeGrafter"/>
</dbReference>
<dbReference type="PANTHER" id="PTHR42924:SF3">
    <property type="entry name" value="POLYMERASE_HISTIDINOL PHOSPHATASE N-TERMINAL DOMAIN-CONTAINING PROTEIN"/>
    <property type="match status" value="1"/>
</dbReference>
<dbReference type="Pfam" id="PF13476">
    <property type="entry name" value="AAA_23"/>
    <property type="match status" value="1"/>
</dbReference>
<dbReference type="InterPro" id="IPR052018">
    <property type="entry name" value="PHP_domain"/>
</dbReference>
<keyword evidence="1" id="KW-0175">Coiled coil</keyword>
<dbReference type="GO" id="GO:0004534">
    <property type="term" value="F:5'-3' RNA exonuclease activity"/>
    <property type="evidence" value="ECO:0007669"/>
    <property type="project" value="TreeGrafter"/>
</dbReference>
<dbReference type="InterPro" id="IPR038729">
    <property type="entry name" value="Rad50/SbcC_AAA"/>
</dbReference>
<dbReference type="EMBL" id="FMSV02000537">
    <property type="protein sequence ID" value="SEH07669.1"/>
    <property type="molecule type" value="Genomic_DNA"/>
</dbReference>
<dbReference type="RefSeq" id="WP_103921299.1">
    <property type="nucleotide sequence ID" value="NZ_FMSV02000537.1"/>
</dbReference>
<protein>
    <recommendedName>
        <fullName evidence="2">Rad50/SbcC-type AAA domain-containing protein</fullName>
    </recommendedName>
</protein>
<dbReference type="PANTHER" id="PTHR42924">
    <property type="entry name" value="EXONUCLEASE"/>
    <property type="match status" value="1"/>
</dbReference>
<feature type="coiled-coil region" evidence="1">
    <location>
        <begin position="422"/>
        <end position="456"/>
    </location>
</feature>
<dbReference type="GO" id="GO:0016887">
    <property type="term" value="F:ATP hydrolysis activity"/>
    <property type="evidence" value="ECO:0007669"/>
    <property type="project" value="InterPro"/>
</dbReference>